<comment type="caution">
    <text evidence="11">The sequence shown here is derived from an EMBL/GenBank/DDBJ whole genome shotgun (WGS) entry which is preliminary data.</text>
</comment>
<keyword evidence="7" id="KW-0168">Coated pit</keyword>
<dbReference type="Gene3D" id="1.25.40.90">
    <property type="match status" value="1"/>
</dbReference>
<feature type="compositionally biased region" description="Basic and acidic residues" evidence="9">
    <location>
        <begin position="312"/>
        <end position="333"/>
    </location>
</feature>
<dbReference type="PROSITE" id="PS50942">
    <property type="entry name" value="ENTH"/>
    <property type="match status" value="1"/>
</dbReference>
<dbReference type="SUPFAM" id="SSF48464">
    <property type="entry name" value="ENTH/VHS domain"/>
    <property type="match status" value="1"/>
</dbReference>
<evidence type="ECO:0000256" key="2">
    <source>
        <dbReference type="ARBA" id="ARBA00004555"/>
    </source>
</evidence>
<dbReference type="CDD" id="cd16987">
    <property type="entry name" value="ANTH_N_AP180_plant"/>
    <property type="match status" value="1"/>
</dbReference>
<evidence type="ECO:0000256" key="7">
    <source>
        <dbReference type="ARBA" id="ARBA00023176"/>
    </source>
</evidence>
<evidence type="ECO:0000259" key="10">
    <source>
        <dbReference type="PROSITE" id="PS50942"/>
    </source>
</evidence>
<dbReference type="GO" id="GO:0006897">
    <property type="term" value="P:endocytosis"/>
    <property type="evidence" value="ECO:0007669"/>
    <property type="project" value="UniProtKB-KW"/>
</dbReference>
<evidence type="ECO:0000256" key="1">
    <source>
        <dbReference type="ARBA" id="ARBA00004132"/>
    </source>
</evidence>
<name>A0ABD3L7M3_EUCGL</name>
<feature type="compositionally biased region" description="Pro residues" evidence="9">
    <location>
        <begin position="344"/>
        <end position="357"/>
    </location>
</feature>
<dbReference type="GO" id="GO:0005905">
    <property type="term" value="C:clathrin-coated pit"/>
    <property type="evidence" value="ECO:0007669"/>
    <property type="project" value="UniProtKB-SubCell"/>
</dbReference>
<dbReference type="GO" id="GO:0005794">
    <property type="term" value="C:Golgi apparatus"/>
    <property type="evidence" value="ECO:0007669"/>
    <property type="project" value="UniProtKB-SubCell"/>
</dbReference>
<keyword evidence="4" id="KW-0254">Endocytosis</keyword>
<dbReference type="AlphaFoldDB" id="A0ABD3L7M3"/>
<protein>
    <recommendedName>
        <fullName evidence="10">ENTH domain-containing protein</fullName>
    </recommendedName>
</protein>
<dbReference type="InterPro" id="IPR008942">
    <property type="entry name" value="ENTH_VHS"/>
</dbReference>
<keyword evidence="8" id="KW-0968">Cytoplasmic vesicle</keyword>
<proteinExistence type="predicted"/>
<dbReference type="FunFam" id="1.20.58.150:FF:000005">
    <property type="entry name" value="putative clathrin assembly protein At2g25430"/>
    <property type="match status" value="1"/>
</dbReference>
<dbReference type="InterPro" id="IPR011417">
    <property type="entry name" value="ANTH_dom"/>
</dbReference>
<dbReference type="GO" id="GO:0030136">
    <property type="term" value="C:clathrin-coated vesicle"/>
    <property type="evidence" value="ECO:0007669"/>
    <property type="project" value="UniProtKB-SubCell"/>
</dbReference>
<feature type="domain" description="ENTH" evidence="10">
    <location>
        <begin position="1"/>
        <end position="150"/>
    </location>
</feature>
<evidence type="ECO:0000256" key="3">
    <source>
        <dbReference type="ARBA" id="ARBA00004600"/>
    </source>
</evidence>
<evidence type="ECO:0000256" key="4">
    <source>
        <dbReference type="ARBA" id="ARBA00022583"/>
    </source>
</evidence>
<gene>
    <name evidence="11" type="ORF">ACJRO7_016617</name>
</gene>
<organism evidence="11 12">
    <name type="scientific">Eucalyptus globulus</name>
    <name type="common">Tasmanian blue gum</name>
    <dbReference type="NCBI Taxonomy" id="34317"/>
    <lineage>
        <taxon>Eukaryota</taxon>
        <taxon>Viridiplantae</taxon>
        <taxon>Streptophyta</taxon>
        <taxon>Embryophyta</taxon>
        <taxon>Tracheophyta</taxon>
        <taxon>Spermatophyta</taxon>
        <taxon>Magnoliopsida</taxon>
        <taxon>eudicotyledons</taxon>
        <taxon>Gunneridae</taxon>
        <taxon>Pentapetalae</taxon>
        <taxon>rosids</taxon>
        <taxon>malvids</taxon>
        <taxon>Myrtales</taxon>
        <taxon>Myrtaceae</taxon>
        <taxon>Myrtoideae</taxon>
        <taxon>Eucalypteae</taxon>
        <taxon>Eucalyptus</taxon>
    </lineage>
</organism>
<comment type="subcellular location">
    <subcellularLocation>
        <location evidence="1">Cytoplasmic vesicle</location>
        <location evidence="1">Clathrin-coated vesicle</location>
    </subcellularLocation>
    <subcellularLocation>
        <location evidence="2">Golgi apparatus</location>
    </subcellularLocation>
    <subcellularLocation>
        <location evidence="3">Membrane</location>
        <location evidence="3">Clathrin-coated pit</location>
    </subcellularLocation>
</comment>
<evidence type="ECO:0000256" key="5">
    <source>
        <dbReference type="ARBA" id="ARBA00023034"/>
    </source>
</evidence>
<dbReference type="PANTHER" id="PTHR22951">
    <property type="entry name" value="CLATHRIN ASSEMBLY PROTEIN"/>
    <property type="match status" value="1"/>
</dbReference>
<dbReference type="EMBL" id="JBJKBG010000003">
    <property type="protein sequence ID" value="KAL3747829.1"/>
    <property type="molecule type" value="Genomic_DNA"/>
</dbReference>
<sequence length="585" mass="64803">MSKSTIRKTPGAVKDQTSIGLAKVANNMAPELQINIVKAMSHDDDPVDEKCICRILNLTSYSRRYIHACTHDYIVALKSLLVIHRLLNYGDPICHEEIMYATRRGTRLLNLSDFRDEAHSSSWDHLAFVRTYAMQLDQRLELILFNRKSGGGPSGSANGGSSVHSEDRYGNRDDFRDDVAVKEGKEERRVVTPLKEMKPERIFGKMGHLQRLLDWFLVCRPTGLAKNSRLILVALYPVVKKCFQVYADIGEVLVVLLDKFFDMQYQDCQIDELIAFYNWCKDTGVARSLECPEVQRITSKLLERLEEFVRDRAKRPKSPERREELPPVAKEEEPVPDMNEIKALPPPENYTPAPQPEPKPEPSKPQVMEDLVDLRDDGVTADDQGNKFALALFAGPPAHTGNGSWEAFPSNAAESGKEVWELALVETASNLSKQKAALGGGLDPLLLNGMYDQGMVRQHVSTAQLTGGSASSVALPGLGKSTTPVLSLPAPDGTVQTVNQDPFAASLSIPPPSFVQMAEMEKKQHLVVQEQQLWQQYATEGMQGQATLAKIGGTGYYAPGAPLMPYGMPPVKGMGLPAGYYYSPY</sequence>
<dbReference type="SMART" id="SM00273">
    <property type="entry name" value="ENTH"/>
    <property type="match status" value="1"/>
</dbReference>
<keyword evidence="12" id="KW-1185">Reference proteome</keyword>
<dbReference type="InterPro" id="IPR048050">
    <property type="entry name" value="ANTH_N_plant"/>
</dbReference>
<dbReference type="SUPFAM" id="SSF89009">
    <property type="entry name" value="GAT-like domain"/>
    <property type="match status" value="1"/>
</dbReference>
<keyword evidence="5" id="KW-0333">Golgi apparatus</keyword>
<evidence type="ECO:0000313" key="12">
    <source>
        <dbReference type="Proteomes" id="UP001634007"/>
    </source>
</evidence>
<dbReference type="PANTHER" id="PTHR22951:SF13">
    <property type="entry name" value="ASSEMBLY PROTEIN, PUTATIVE, EXPRESSED-RELATED"/>
    <property type="match status" value="1"/>
</dbReference>
<evidence type="ECO:0000313" key="11">
    <source>
        <dbReference type="EMBL" id="KAL3747829.1"/>
    </source>
</evidence>
<reference evidence="11 12" key="1">
    <citation type="submission" date="2024-11" db="EMBL/GenBank/DDBJ databases">
        <title>Chromosome-level genome assembly of Eucalyptus globulus Labill. provides insights into its genome evolution.</title>
        <authorList>
            <person name="Li X."/>
        </authorList>
    </citation>
    <scope>NUCLEOTIDE SEQUENCE [LARGE SCALE GENOMIC DNA]</scope>
    <source>
        <strain evidence="11">CL2024</strain>
        <tissue evidence="11">Fresh tender leaves</tissue>
    </source>
</reference>
<dbReference type="InterPro" id="IPR014712">
    <property type="entry name" value="ANTH_dom_sf"/>
</dbReference>
<dbReference type="Gene3D" id="1.20.58.150">
    <property type="entry name" value="ANTH domain"/>
    <property type="match status" value="1"/>
</dbReference>
<dbReference type="InterPro" id="IPR045192">
    <property type="entry name" value="AP180-like"/>
</dbReference>
<accession>A0ABD3L7M3</accession>
<keyword evidence="6" id="KW-0472">Membrane</keyword>
<dbReference type="Pfam" id="PF07651">
    <property type="entry name" value="ANTH"/>
    <property type="match status" value="1"/>
</dbReference>
<feature type="region of interest" description="Disordered" evidence="9">
    <location>
        <begin position="151"/>
        <end position="172"/>
    </location>
</feature>
<evidence type="ECO:0000256" key="9">
    <source>
        <dbReference type="SAM" id="MobiDB-lite"/>
    </source>
</evidence>
<evidence type="ECO:0000256" key="8">
    <source>
        <dbReference type="ARBA" id="ARBA00023329"/>
    </source>
</evidence>
<dbReference type="InterPro" id="IPR013809">
    <property type="entry name" value="ENTH"/>
</dbReference>
<feature type="region of interest" description="Disordered" evidence="9">
    <location>
        <begin position="312"/>
        <end position="366"/>
    </location>
</feature>
<dbReference type="Proteomes" id="UP001634007">
    <property type="component" value="Unassembled WGS sequence"/>
</dbReference>
<evidence type="ECO:0000256" key="6">
    <source>
        <dbReference type="ARBA" id="ARBA00023136"/>
    </source>
</evidence>